<evidence type="ECO:0000313" key="2">
    <source>
        <dbReference type="Proteomes" id="UP001266357"/>
    </source>
</evidence>
<dbReference type="SUPFAM" id="SSF48452">
    <property type="entry name" value="TPR-like"/>
    <property type="match status" value="1"/>
</dbReference>
<evidence type="ECO:0000313" key="1">
    <source>
        <dbReference type="EMBL" id="MDT0605090.1"/>
    </source>
</evidence>
<dbReference type="Proteomes" id="UP001266357">
    <property type="component" value="Unassembled WGS sequence"/>
</dbReference>
<accession>A0ABU3A5H9</accession>
<keyword evidence="2" id="KW-1185">Reference proteome</keyword>
<dbReference type="InterPro" id="IPR011990">
    <property type="entry name" value="TPR-like_helical_dom_sf"/>
</dbReference>
<evidence type="ECO:0008006" key="3">
    <source>
        <dbReference type="Google" id="ProtNLM"/>
    </source>
</evidence>
<dbReference type="RefSeq" id="WP_311584274.1">
    <property type="nucleotide sequence ID" value="NZ_JAVRIF010000011.1"/>
</dbReference>
<proteinExistence type="predicted"/>
<dbReference type="EMBL" id="JAVRIF010000011">
    <property type="protein sequence ID" value="MDT0605090.1"/>
    <property type="molecule type" value="Genomic_DNA"/>
</dbReference>
<protein>
    <recommendedName>
        <fullName evidence="3">Tetratricopeptide repeat protein</fullName>
    </recommendedName>
</protein>
<reference evidence="1 2" key="1">
    <citation type="submission" date="2023-09" db="EMBL/GenBank/DDBJ databases">
        <authorList>
            <person name="Rey-Velasco X."/>
        </authorList>
    </citation>
    <scope>NUCLEOTIDE SEQUENCE [LARGE SCALE GENOMIC DNA]</scope>
    <source>
        <strain evidence="1 2">W431</strain>
    </source>
</reference>
<name>A0ABU3A5H9_9GAMM</name>
<comment type="caution">
    <text evidence="1">The sequence shown here is derived from an EMBL/GenBank/DDBJ whole genome shotgun (WGS) entry which is preliminary data.</text>
</comment>
<gene>
    <name evidence="1" type="ORF">RM573_15910</name>
</gene>
<organism evidence="1 2">
    <name type="scientific">Thalassotalea castellviae</name>
    <dbReference type="NCBI Taxonomy" id="3075612"/>
    <lineage>
        <taxon>Bacteria</taxon>
        <taxon>Pseudomonadati</taxon>
        <taxon>Pseudomonadota</taxon>
        <taxon>Gammaproteobacteria</taxon>
        <taxon>Alteromonadales</taxon>
        <taxon>Colwelliaceae</taxon>
        <taxon>Thalassotalea</taxon>
    </lineage>
</organism>
<sequence length="144" mass="16729">MESEQWKSLLTHGNDCFKDNQWQKAEYFYSEAYDLLAFGYRNNPQCIETMMAWICSCHNLSSLYERMNKLTLSLKFLTVPHDYLKKVSESDQADNDIKLLALKGLSLTFPPILAFSKNHPICEDCVEELSNMASVSEFSKRQMH</sequence>